<dbReference type="InterPro" id="IPR050482">
    <property type="entry name" value="Sensor_HK_TwoCompSys"/>
</dbReference>
<feature type="domain" description="Histidine kinase/HSP90-like ATPase" evidence="4">
    <location>
        <begin position="233"/>
        <end position="322"/>
    </location>
</feature>
<dbReference type="GO" id="GO:0046983">
    <property type="term" value="F:protein dimerization activity"/>
    <property type="evidence" value="ECO:0007669"/>
    <property type="project" value="InterPro"/>
</dbReference>
<organism evidence="6 7">
    <name type="scientific">Sulfuriferula plumbiphila</name>
    <dbReference type="NCBI Taxonomy" id="171865"/>
    <lineage>
        <taxon>Bacteria</taxon>
        <taxon>Pseudomonadati</taxon>
        <taxon>Pseudomonadota</taxon>
        <taxon>Betaproteobacteria</taxon>
        <taxon>Nitrosomonadales</taxon>
        <taxon>Sulfuricellaceae</taxon>
        <taxon>Sulfuriferula</taxon>
    </lineage>
</organism>
<dbReference type="Gene3D" id="1.20.5.1930">
    <property type="match status" value="1"/>
</dbReference>
<gene>
    <name evidence="6" type="ORF">TPL01_28220</name>
</gene>
<dbReference type="CDD" id="cd16917">
    <property type="entry name" value="HATPase_UhpB-NarQ-NarX-like"/>
    <property type="match status" value="1"/>
</dbReference>
<dbReference type="GO" id="GO:0000155">
    <property type="term" value="F:phosphorelay sensor kinase activity"/>
    <property type="evidence" value="ECO:0007669"/>
    <property type="project" value="InterPro"/>
</dbReference>
<evidence type="ECO:0000256" key="3">
    <source>
        <dbReference type="ARBA" id="ARBA00023012"/>
    </source>
</evidence>
<keyword evidence="2" id="KW-0418">Kinase</keyword>
<dbReference type="Pfam" id="PF02518">
    <property type="entry name" value="HATPase_c"/>
    <property type="match status" value="1"/>
</dbReference>
<dbReference type="GO" id="GO:0016020">
    <property type="term" value="C:membrane"/>
    <property type="evidence" value="ECO:0007669"/>
    <property type="project" value="InterPro"/>
</dbReference>
<evidence type="ECO:0000259" key="4">
    <source>
        <dbReference type="Pfam" id="PF02518"/>
    </source>
</evidence>
<dbReference type="Pfam" id="PF13596">
    <property type="entry name" value="PAS_10"/>
    <property type="match status" value="1"/>
</dbReference>
<dbReference type="Pfam" id="PF07730">
    <property type="entry name" value="HisKA_3"/>
    <property type="match status" value="1"/>
</dbReference>
<keyword evidence="7" id="KW-1185">Reference proteome</keyword>
<dbReference type="InterPro" id="IPR011712">
    <property type="entry name" value="Sig_transdc_His_kin_sub3_dim/P"/>
</dbReference>
<dbReference type="InterPro" id="IPR036890">
    <property type="entry name" value="HATPase_C_sf"/>
</dbReference>
<evidence type="ECO:0000256" key="1">
    <source>
        <dbReference type="ARBA" id="ARBA00022679"/>
    </source>
</evidence>
<accession>A0A512LB15</accession>
<dbReference type="AlphaFoldDB" id="A0A512LB15"/>
<reference evidence="6 7" key="1">
    <citation type="submission" date="2019-07" db="EMBL/GenBank/DDBJ databases">
        <title>Whole genome shotgun sequence of Thiobacillus plumbophilus NBRC 107929.</title>
        <authorList>
            <person name="Hosoyama A."/>
            <person name="Uohara A."/>
            <person name="Ohji S."/>
            <person name="Ichikawa N."/>
        </authorList>
    </citation>
    <scope>NUCLEOTIDE SEQUENCE [LARGE SCALE GENOMIC DNA]</scope>
    <source>
        <strain evidence="6 7">NBRC 107929</strain>
    </source>
</reference>
<evidence type="ECO:0000259" key="5">
    <source>
        <dbReference type="Pfam" id="PF07730"/>
    </source>
</evidence>
<dbReference type="SUPFAM" id="SSF55874">
    <property type="entry name" value="ATPase domain of HSP90 chaperone/DNA topoisomerase II/histidine kinase"/>
    <property type="match status" value="1"/>
</dbReference>
<comment type="caution">
    <text evidence="6">The sequence shown here is derived from an EMBL/GenBank/DDBJ whole genome shotgun (WGS) entry which is preliminary data.</text>
</comment>
<dbReference type="InterPro" id="IPR003594">
    <property type="entry name" value="HATPase_dom"/>
</dbReference>
<evidence type="ECO:0000313" key="6">
    <source>
        <dbReference type="EMBL" id="GEP31684.1"/>
    </source>
</evidence>
<evidence type="ECO:0000256" key="2">
    <source>
        <dbReference type="ARBA" id="ARBA00022777"/>
    </source>
</evidence>
<dbReference type="Gene3D" id="3.30.565.10">
    <property type="entry name" value="Histidine kinase-like ATPase, C-terminal domain"/>
    <property type="match status" value="1"/>
</dbReference>
<name>A0A512LB15_9PROT</name>
<keyword evidence="3" id="KW-0902">Two-component regulatory system</keyword>
<proteinExistence type="predicted"/>
<dbReference type="Proteomes" id="UP000321337">
    <property type="component" value="Unassembled WGS sequence"/>
</dbReference>
<sequence>MNLQNVLSLSLSDQGRPLGEVSQELVADGLIDAAKAVVNTLSPFQRELKMRSGRRFLCRILPYSTDNDSLCGIVIIYIDITNGEHNAQMPIKACRQVTGPLERCMQERTAQLRALTMELTLAEEQARHALAHDLHDDLGQILTVTRHKLAAWEKENQSPSFRQPVREISSLFAKAHQSLHSMVFQLCPPLLHETGLVSALEWLTEAPHRVCGLNVSIEDGGLPIPLDLPVATLVFRAVREILINVAKHAGVDRAVLSVKRMGGRLKIVIADAGQGFDYDAVLAQPGALGLRSIQERLSYIEGGIEIESRPGKSTQVSLLAPLAYASIAPELLE</sequence>
<evidence type="ECO:0000313" key="7">
    <source>
        <dbReference type="Proteomes" id="UP000321337"/>
    </source>
</evidence>
<keyword evidence="1" id="KW-0808">Transferase</keyword>
<dbReference type="EMBL" id="BKAD01000034">
    <property type="protein sequence ID" value="GEP31684.1"/>
    <property type="molecule type" value="Genomic_DNA"/>
</dbReference>
<feature type="domain" description="Signal transduction histidine kinase subgroup 3 dimerisation and phosphoacceptor" evidence="5">
    <location>
        <begin position="127"/>
        <end position="189"/>
    </location>
</feature>
<dbReference type="PANTHER" id="PTHR24421:SF58">
    <property type="entry name" value="SIGNAL TRANSDUCTION HISTIDINE-PROTEIN KINASE_PHOSPHATASE UHPB"/>
    <property type="match status" value="1"/>
</dbReference>
<protein>
    <submittedName>
        <fullName evidence="6">Uncharacterized protein</fullName>
    </submittedName>
</protein>
<dbReference type="PANTHER" id="PTHR24421">
    <property type="entry name" value="NITRATE/NITRITE SENSOR PROTEIN NARX-RELATED"/>
    <property type="match status" value="1"/>
</dbReference>